<dbReference type="EMBL" id="CAMXCT020004379">
    <property type="protein sequence ID" value="CAL1162163.1"/>
    <property type="molecule type" value="Genomic_DNA"/>
</dbReference>
<dbReference type="PANTHER" id="PTHR33050">
    <property type="entry name" value="REVERSE TRANSCRIPTASE DOMAIN-CONTAINING PROTEIN"/>
    <property type="match status" value="1"/>
</dbReference>
<evidence type="ECO:0000313" key="3">
    <source>
        <dbReference type="EMBL" id="CAL4796100.1"/>
    </source>
</evidence>
<evidence type="ECO:0000256" key="1">
    <source>
        <dbReference type="SAM" id="MobiDB-lite"/>
    </source>
</evidence>
<dbReference type="SUPFAM" id="SSF56672">
    <property type="entry name" value="DNA/RNA polymerases"/>
    <property type="match status" value="1"/>
</dbReference>
<dbReference type="Proteomes" id="UP001152797">
    <property type="component" value="Unassembled WGS sequence"/>
</dbReference>
<dbReference type="InterPro" id="IPR043502">
    <property type="entry name" value="DNA/RNA_pol_sf"/>
</dbReference>
<dbReference type="EMBL" id="CAMXCT010004379">
    <property type="protein sequence ID" value="CAI4008788.1"/>
    <property type="molecule type" value="Genomic_DNA"/>
</dbReference>
<feature type="region of interest" description="Disordered" evidence="1">
    <location>
        <begin position="377"/>
        <end position="437"/>
    </location>
</feature>
<dbReference type="InterPro" id="IPR052055">
    <property type="entry name" value="Hepadnavirus_pol/RT"/>
</dbReference>
<dbReference type="OrthoDB" id="6273764at2759"/>
<dbReference type="EMBL" id="CAMXCT030004379">
    <property type="protein sequence ID" value="CAL4796100.1"/>
    <property type="molecule type" value="Genomic_DNA"/>
</dbReference>
<evidence type="ECO:0000313" key="2">
    <source>
        <dbReference type="EMBL" id="CAI4008788.1"/>
    </source>
</evidence>
<name>A0A9P1GDB5_9DINO</name>
<organism evidence="2">
    <name type="scientific">Cladocopium goreaui</name>
    <dbReference type="NCBI Taxonomy" id="2562237"/>
    <lineage>
        <taxon>Eukaryota</taxon>
        <taxon>Sar</taxon>
        <taxon>Alveolata</taxon>
        <taxon>Dinophyceae</taxon>
        <taxon>Suessiales</taxon>
        <taxon>Symbiodiniaceae</taxon>
        <taxon>Cladocopium</taxon>
    </lineage>
</organism>
<accession>A0A9P1GDB5</accession>
<feature type="region of interest" description="Disordered" evidence="1">
    <location>
        <begin position="665"/>
        <end position="689"/>
    </location>
</feature>
<keyword evidence="4" id="KW-1185">Reference proteome</keyword>
<protein>
    <submittedName>
        <fullName evidence="2">Uncharacterized protein</fullName>
    </submittedName>
</protein>
<gene>
    <name evidence="2" type="ORF">C1SCF055_LOCUS34194</name>
</gene>
<comment type="caution">
    <text evidence="2">The sequence shown here is derived from an EMBL/GenBank/DDBJ whole genome shotgun (WGS) entry which is preliminary data.</text>
</comment>
<sequence length="1519" mass="169385">EMSASALPLANDLRGATTVDDILQLLFVPEPLWQSFVAQVGDPGVHVRILAALPQAVVVQGCVQGTLPTGEQFSAIQATHVGLVWRTCRKLVHLWAGLPEGEFVDIDPWGTEPVYELKEPRTTGTAAATSVKERILKMSNVVDQADDSELTLASRMEIDRWSNCYVAVMGAPPLEEEEPNEAQLSALNRRVNVLKQPPYADFGVWLPFARRTQKAQKFRAFMPVGDGSYVVREMPGPQNMIQWLTSWKVYKVALIMLDIASLASLQLYEKMMERLVMQWPKCWHLIVMADDKGRAERLEKLRRKFLMDEDAGRQVPMDWNKEKPWTACFRALALDNEYWDEQVRHPAAAWLVSGGRGVALAPAEQVALSHLPGGLDALEVDKEDGGEPSRKQSNRDKRIARSKRIRAERDELDKLRKLNHGGQAAGSAKSKGKGKSKDRAGQQICYSFASGTGPCGTVEPGAACVQSQKRAHKWQYCLSPGDAGSHVATEANAIPVGNPVAATEASKMGANTCAWLPERVSLALTASADFAEFKKKRIFTFVHFFSGKEDVLSSAISRLAGLDGISVKCYSLDLENDPPADFLKEQPYGDLLDSCRNGEVDAGHGGPPCGSFSMVRHRPGGPPPVRNLEWIYGLPSNSVQQQDEADRGSVLAIRTTQMLGEIIQSQRRRKVPEAATLENPPGSESQTEGSMWALPETADFMERFDCAKAWFNTCAYQQKERVRWWKPAQFGGRLNGLESLRRKCSCPRDFQHEPLLGKKKTSEAAKYDLALEYARLVIQVFRTTLNLEWWRHLEKARRTELTQLQKSWIKSKEKHTGPVIADEVMRRMRNNKRSFGAEDVMKDHLPQQNVENKKARKEFQNQYFIGGMRNPGISVKRLGVLREAGQDILRLWNTFLKDHPGALEAARNYGTDRCQLNDLVANEWSLQLGRLLKVEPSTAVKLKGMYGFESPLNAPMWKAWQKFAKDPDEHIHEWAVTGEESEQAQVAPELEVQLGMGNYKSMQDDYEGARQELDRLVDRGFAAYLKKDEARQNFYRATLSRLALITKIKDSGAKKLRVIIDLLRSGGNGRARVPERIILPRISDVVASLRELYKKRAMHDTVGDWEMELIGADLADAYMHFGVHPDELQNCLAPGLDEDELVLFKAMSFGFKGAPLVMGRLSSAAMALLAMVLYTANAFGLQLSYSMAERGIRLSWIGVTIEVDEQNKVIILSPPDKLIEDVNVRLQTWEGMMSLRSLKSTTGKLSWIAGIIPRSRWAVSVLYGVIADHERDVASGAEARRAANREDPRDKSGMVHAKRVLLAKEWLLKMLDTKEIWKTRRVPLEEVPPRFAITTDASPLGVGAILSVVDALTEQLTPLAAIKGKVTKNVAKSLGVPFNDPAGQAVLEAWTVLLAIRYWAFKLRDQKALLKADSMVALAISKKLASSTPTLNWVGAELSLTMEAQNMGELTVHHLPGKLNVSADHLSRPDKEGPVPDLEGIQVRVMNEAWMLDSRLPPPGVHPELWGKSPNLLPLFDGL</sequence>
<evidence type="ECO:0000313" key="4">
    <source>
        <dbReference type="Proteomes" id="UP001152797"/>
    </source>
</evidence>
<reference evidence="3 4" key="2">
    <citation type="submission" date="2024-05" db="EMBL/GenBank/DDBJ databases">
        <authorList>
            <person name="Chen Y."/>
            <person name="Shah S."/>
            <person name="Dougan E. K."/>
            <person name="Thang M."/>
            <person name="Chan C."/>
        </authorList>
    </citation>
    <scope>NUCLEOTIDE SEQUENCE [LARGE SCALE GENOMIC DNA]</scope>
</reference>
<feature type="non-terminal residue" evidence="2">
    <location>
        <position position="1519"/>
    </location>
</feature>
<reference evidence="2" key="1">
    <citation type="submission" date="2022-10" db="EMBL/GenBank/DDBJ databases">
        <authorList>
            <person name="Chen Y."/>
            <person name="Dougan E. K."/>
            <person name="Chan C."/>
            <person name="Rhodes N."/>
            <person name="Thang M."/>
        </authorList>
    </citation>
    <scope>NUCLEOTIDE SEQUENCE</scope>
</reference>
<feature type="compositionally biased region" description="Basic and acidic residues" evidence="1">
    <location>
        <begin position="379"/>
        <end position="416"/>
    </location>
</feature>
<dbReference type="PANTHER" id="PTHR33050:SF7">
    <property type="entry name" value="RIBONUCLEASE H"/>
    <property type="match status" value="1"/>
</dbReference>
<proteinExistence type="predicted"/>